<reference evidence="5" key="2">
    <citation type="submission" date="2021-01" db="EMBL/GenBank/DDBJ databases">
        <authorList>
            <person name="Mieszkin S."/>
            <person name="Pouder E."/>
            <person name="Alain K."/>
        </authorList>
    </citation>
    <scope>NUCLEOTIDE SEQUENCE</scope>
    <source>
        <strain evidence="5">HW T2.11</strain>
    </source>
</reference>
<dbReference type="NCBIfam" id="TIGR00357">
    <property type="entry name" value="peptide-methionine (R)-S-oxide reductase MsrB"/>
    <property type="match status" value="1"/>
</dbReference>
<keyword evidence="6" id="KW-1185">Reference proteome</keyword>
<dbReference type="PANTHER" id="PTHR10173">
    <property type="entry name" value="METHIONINE SULFOXIDE REDUCTASE"/>
    <property type="match status" value="1"/>
</dbReference>
<feature type="domain" description="MsrB" evidence="4">
    <location>
        <begin position="41"/>
        <end position="162"/>
    </location>
</feature>
<comment type="caution">
    <text evidence="5">The sequence shown here is derived from an EMBL/GenBank/DDBJ whole genome shotgun (WGS) entry which is preliminary data.</text>
</comment>
<evidence type="ECO:0000313" key="6">
    <source>
        <dbReference type="Proteomes" id="UP000708298"/>
    </source>
</evidence>
<dbReference type="GO" id="GO:0030091">
    <property type="term" value="P:protein repair"/>
    <property type="evidence" value="ECO:0007669"/>
    <property type="project" value="InterPro"/>
</dbReference>
<keyword evidence="2 5" id="KW-0560">Oxidoreductase</keyword>
<dbReference type="InterPro" id="IPR011057">
    <property type="entry name" value="Mss4-like_sf"/>
</dbReference>
<evidence type="ECO:0000256" key="1">
    <source>
        <dbReference type="ARBA" id="ARBA00012499"/>
    </source>
</evidence>
<dbReference type="GO" id="GO:0033743">
    <property type="term" value="F:peptide-methionine (R)-S-oxide reductase activity"/>
    <property type="evidence" value="ECO:0007669"/>
    <property type="project" value="UniProtKB-EC"/>
</dbReference>
<dbReference type="PROSITE" id="PS51790">
    <property type="entry name" value="MSRB"/>
    <property type="match status" value="1"/>
</dbReference>
<dbReference type="InterPro" id="IPR028427">
    <property type="entry name" value="Met_Sox_Rdtase_MsrB"/>
</dbReference>
<evidence type="ECO:0000256" key="2">
    <source>
        <dbReference type="ARBA" id="ARBA00023002"/>
    </source>
</evidence>
<name>A0A963YU81_9PROT</name>
<organism evidence="5 6">
    <name type="scientific">Acidisoma silvae</name>
    <dbReference type="NCBI Taxonomy" id="2802396"/>
    <lineage>
        <taxon>Bacteria</taxon>
        <taxon>Pseudomonadati</taxon>
        <taxon>Pseudomonadota</taxon>
        <taxon>Alphaproteobacteria</taxon>
        <taxon>Acetobacterales</taxon>
        <taxon>Acidocellaceae</taxon>
        <taxon>Acidisoma</taxon>
    </lineage>
</organism>
<evidence type="ECO:0000256" key="3">
    <source>
        <dbReference type="ARBA" id="ARBA00048488"/>
    </source>
</evidence>
<dbReference type="PROSITE" id="PS51318">
    <property type="entry name" value="TAT"/>
    <property type="match status" value="1"/>
</dbReference>
<dbReference type="Pfam" id="PF01641">
    <property type="entry name" value="SelR"/>
    <property type="match status" value="1"/>
</dbReference>
<dbReference type="EC" id="1.8.4.12" evidence="1"/>
<gene>
    <name evidence="5" type="primary">msrB</name>
    <name evidence="5" type="ORF">ASILVAE211_17880</name>
</gene>
<dbReference type="Proteomes" id="UP000708298">
    <property type="component" value="Unassembled WGS sequence"/>
</dbReference>
<dbReference type="AlphaFoldDB" id="A0A963YU81"/>
<dbReference type="InterPro" id="IPR006311">
    <property type="entry name" value="TAT_signal"/>
</dbReference>
<protein>
    <recommendedName>
        <fullName evidence="1">peptide-methionine (R)-S-oxide reductase</fullName>
        <ecNumber evidence="1">1.8.4.12</ecNumber>
    </recommendedName>
</protein>
<dbReference type="PANTHER" id="PTHR10173:SF57">
    <property type="entry name" value="PEPTIDE-METHIONINE (R)-S-OXIDE REDUCTASE"/>
    <property type="match status" value="1"/>
</dbReference>
<evidence type="ECO:0000259" key="4">
    <source>
        <dbReference type="PROSITE" id="PS51790"/>
    </source>
</evidence>
<dbReference type="EMBL" id="JAESVB010000010">
    <property type="protein sequence ID" value="MCB8877069.1"/>
    <property type="molecule type" value="Genomic_DNA"/>
</dbReference>
<proteinExistence type="predicted"/>
<accession>A0A963YU81</accession>
<dbReference type="SUPFAM" id="SSF51316">
    <property type="entry name" value="Mss4-like"/>
    <property type="match status" value="1"/>
</dbReference>
<dbReference type="GO" id="GO:0005737">
    <property type="term" value="C:cytoplasm"/>
    <property type="evidence" value="ECO:0007669"/>
    <property type="project" value="TreeGrafter"/>
</dbReference>
<dbReference type="InterPro" id="IPR002579">
    <property type="entry name" value="Met_Sox_Rdtase_MsrB_dom"/>
</dbReference>
<evidence type="ECO:0000313" key="5">
    <source>
        <dbReference type="EMBL" id="MCB8877069.1"/>
    </source>
</evidence>
<reference evidence="5" key="1">
    <citation type="journal article" date="2021" name="Microorganisms">
        <title>Acidisoma silvae sp. nov. and Acidisomacellulosilytica sp. nov., Two Acidophilic Bacteria Isolated from Decaying Wood, Hydrolyzing Cellulose and Producing Poly-3-hydroxybutyrate.</title>
        <authorList>
            <person name="Mieszkin S."/>
            <person name="Pouder E."/>
            <person name="Uroz S."/>
            <person name="Simon-Colin C."/>
            <person name="Alain K."/>
        </authorList>
    </citation>
    <scope>NUCLEOTIDE SEQUENCE</scope>
    <source>
        <strain evidence="5">HW T2.11</strain>
    </source>
</reference>
<dbReference type="Gene3D" id="2.170.150.20">
    <property type="entry name" value="Peptide methionine sulfoxide reductase"/>
    <property type="match status" value="1"/>
</dbReference>
<comment type="catalytic activity">
    <reaction evidence="3">
        <text>L-methionyl-[protein] + [thioredoxin]-disulfide + H2O = L-methionyl-(R)-S-oxide-[protein] + [thioredoxin]-dithiol</text>
        <dbReference type="Rhea" id="RHEA:24164"/>
        <dbReference type="Rhea" id="RHEA-COMP:10698"/>
        <dbReference type="Rhea" id="RHEA-COMP:10700"/>
        <dbReference type="Rhea" id="RHEA-COMP:12313"/>
        <dbReference type="Rhea" id="RHEA-COMP:12314"/>
        <dbReference type="ChEBI" id="CHEBI:15377"/>
        <dbReference type="ChEBI" id="CHEBI:16044"/>
        <dbReference type="ChEBI" id="CHEBI:29950"/>
        <dbReference type="ChEBI" id="CHEBI:45764"/>
        <dbReference type="ChEBI" id="CHEBI:50058"/>
        <dbReference type="EC" id="1.8.4.12"/>
    </reaction>
</comment>
<sequence>MARRRDLLGLLGLGVVGGGLFSLRSHSAQADATVYPVSHTDAEWRAMLSPAAYTVLRQQGTEVPFSSKLDYETRKGIYACAGCALPVYASATKYDSHTGWPSFWQPLPKGIAETVDNSFGMQRTEVHCSRCGGHLGHVFPDGPQPTGLRYCMNGVALTFTASA</sequence>
<dbReference type="GO" id="GO:0006979">
    <property type="term" value="P:response to oxidative stress"/>
    <property type="evidence" value="ECO:0007669"/>
    <property type="project" value="InterPro"/>
</dbReference>